<gene>
    <name evidence="6 8" type="primary">ruvA</name>
    <name evidence="8" type="ORF">CJ229_001150</name>
</gene>
<keyword evidence="4 6" id="KW-0233">DNA recombination</keyword>
<proteinExistence type="inferred from homology"/>
<comment type="subcellular location">
    <subcellularLocation>
        <location evidence="6">Cytoplasm</location>
    </subcellularLocation>
</comment>
<comment type="function">
    <text evidence="6">The RuvA-RuvB-RuvC complex processes Holliday junction (HJ) DNA during genetic recombination and DNA repair, while the RuvA-RuvB complex plays an important role in the rescue of blocked DNA replication forks via replication fork reversal (RFR). RuvA specifically binds to HJ cruciform DNA, conferring on it an open structure. The RuvB hexamer acts as an ATP-dependent pump, pulling dsDNA into and through the RuvAB complex. HJ branch migration allows RuvC to scan DNA until it finds its consensus sequence, where it cleaves and resolves the cruciform DNA.</text>
</comment>
<dbReference type="GO" id="GO:0005524">
    <property type="term" value="F:ATP binding"/>
    <property type="evidence" value="ECO:0007669"/>
    <property type="project" value="InterPro"/>
</dbReference>
<dbReference type="InterPro" id="IPR010994">
    <property type="entry name" value="RuvA_2-like"/>
</dbReference>
<comment type="caution">
    <text evidence="6">Lacks conserved residue(s) required for the propagation of feature annotation.</text>
</comment>
<keyword evidence="3 6" id="KW-0238">DNA-binding</keyword>
<evidence type="ECO:0000313" key="9">
    <source>
        <dbReference type="Proteomes" id="UP000243626"/>
    </source>
</evidence>
<dbReference type="InterPro" id="IPR036267">
    <property type="entry name" value="RuvA_C_sf"/>
</dbReference>
<dbReference type="SMART" id="SM00278">
    <property type="entry name" value="HhH1"/>
    <property type="match status" value="2"/>
</dbReference>
<dbReference type="InterPro" id="IPR012340">
    <property type="entry name" value="NA-bd_OB-fold"/>
</dbReference>
<name>A0AAF1BVJ5_9STAP</name>
<dbReference type="Pfam" id="PF01330">
    <property type="entry name" value="RuvA_N"/>
    <property type="match status" value="1"/>
</dbReference>
<comment type="similarity">
    <text evidence="6">Belongs to the RuvA family.</text>
</comment>
<keyword evidence="5 6" id="KW-0234">DNA repair</keyword>
<dbReference type="InterPro" id="IPR000085">
    <property type="entry name" value="RuvA"/>
</dbReference>
<evidence type="ECO:0000256" key="2">
    <source>
        <dbReference type="ARBA" id="ARBA00022763"/>
    </source>
</evidence>
<dbReference type="InterPro" id="IPR013849">
    <property type="entry name" value="DNA_helicase_Holl-junc_RuvA_I"/>
</dbReference>
<dbReference type="GO" id="GO:0006310">
    <property type="term" value="P:DNA recombination"/>
    <property type="evidence" value="ECO:0007669"/>
    <property type="project" value="UniProtKB-UniRule"/>
</dbReference>
<dbReference type="GO" id="GO:0009379">
    <property type="term" value="C:Holliday junction helicase complex"/>
    <property type="evidence" value="ECO:0007669"/>
    <property type="project" value="InterPro"/>
</dbReference>
<keyword evidence="8" id="KW-0378">Hydrolase</keyword>
<accession>A0AAF1BVJ5</accession>
<dbReference type="Pfam" id="PF07499">
    <property type="entry name" value="RuvA_C"/>
    <property type="match status" value="1"/>
</dbReference>
<evidence type="ECO:0000256" key="5">
    <source>
        <dbReference type="ARBA" id="ARBA00023204"/>
    </source>
</evidence>
<dbReference type="Gene3D" id="1.10.150.20">
    <property type="entry name" value="5' to 3' exonuclease, C-terminal subdomain"/>
    <property type="match status" value="1"/>
</dbReference>
<dbReference type="NCBIfam" id="TIGR00084">
    <property type="entry name" value="ruvA"/>
    <property type="match status" value="1"/>
</dbReference>
<dbReference type="Proteomes" id="UP000243626">
    <property type="component" value="Chromosome"/>
</dbReference>
<dbReference type="SUPFAM" id="SSF47781">
    <property type="entry name" value="RuvA domain 2-like"/>
    <property type="match status" value="1"/>
</dbReference>
<organism evidence="8 9">
    <name type="scientific">Nosocomiicoccus massiliensis</name>
    <dbReference type="NCBI Taxonomy" id="1232430"/>
    <lineage>
        <taxon>Bacteria</taxon>
        <taxon>Bacillati</taxon>
        <taxon>Bacillota</taxon>
        <taxon>Bacilli</taxon>
        <taxon>Bacillales</taxon>
        <taxon>Staphylococcaceae</taxon>
        <taxon>Nosocomiicoccus</taxon>
    </lineage>
</organism>
<dbReference type="GO" id="GO:0009378">
    <property type="term" value="F:four-way junction helicase activity"/>
    <property type="evidence" value="ECO:0007669"/>
    <property type="project" value="InterPro"/>
</dbReference>
<dbReference type="InterPro" id="IPR011114">
    <property type="entry name" value="RuvA_C"/>
</dbReference>
<evidence type="ECO:0000256" key="3">
    <source>
        <dbReference type="ARBA" id="ARBA00023125"/>
    </source>
</evidence>
<dbReference type="Gene3D" id="2.40.50.140">
    <property type="entry name" value="Nucleic acid-binding proteins"/>
    <property type="match status" value="1"/>
</dbReference>
<reference evidence="9" key="1">
    <citation type="submission" date="2017-09" db="EMBL/GenBank/DDBJ databases">
        <title>Bacterial strain isolated from the female urinary microbiota.</title>
        <authorList>
            <person name="Thomas-White K."/>
            <person name="Kumar N."/>
            <person name="Forster S."/>
            <person name="Putonti C."/>
            <person name="Lawley T."/>
            <person name="Wolfe A.J."/>
        </authorList>
    </citation>
    <scope>NUCLEOTIDE SEQUENCE [LARGE SCALE GENOMIC DNA]</scope>
    <source>
        <strain evidence="9">UMB0959</strain>
    </source>
</reference>
<dbReference type="Pfam" id="PF14520">
    <property type="entry name" value="HHH_5"/>
    <property type="match status" value="1"/>
</dbReference>
<dbReference type="GO" id="GO:0000400">
    <property type="term" value="F:four-way junction DNA binding"/>
    <property type="evidence" value="ECO:0007669"/>
    <property type="project" value="UniProtKB-UniRule"/>
</dbReference>
<evidence type="ECO:0000256" key="6">
    <source>
        <dbReference type="HAMAP-Rule" id="MF_00031"/>
    </source>
</evidence>
<dbReference type="EMBL" id="CP136964">
    <property type="protein sequence ID" value="WOS96381.1"/>
    <property type="molecule type" value="Genomic_DNA"/>
</dbReference>
<dbReference type="RefSeq" id="WP_070623915.1">
    <property type="nucleotide sequence ID" value="NZ_CP136964.1"/>
</dbReference>
<dbReference type="HAMAP" id="MF_00031">
    <property type="entry name" value="DNA_HJ_migration_RuvA"/>
    <property type="match status" value="1"/>
</dbReference>
<dbReference type="InterPro" id="IPR003583">
    <property type="entry name" value="Hlx-hairpin-Hlx_DNA-bd_motif"/>
</dbReference>
<evidence type="ECO:0000256" key="4">
    <source>
        <dbReference type="ARBA" id="ARBA00023172"/>
    </source>
</evidence>
<evidence type="ECO:0000256" key="1">
    <source>
        <dbReference type="ARBA" id="ARBA00022490"/>
    </source>
</evidence>
<dbReference type="SUPFAM" id="SSF46929">
    <property type="entry name" value="DNA helicase RuvA subunit, C-terminal domain"/>
    <property type="match status" value="1"/>
</dbReference>
<protein>
    <recommendedName>
        <fullName evidence="6">Holliday junction branch migration complex subunit RuvA</fullName>
    </recommendedName>
</protein>
<keyword evidence="9" id="KW-1185">Reference proteome</keyword>
<feature type="domain" description="Helix-hairpin-helix DNA-binding motif class 1" evidence="7">
    <location>
        <begin position="72"/>
        <end position="91"/>
    </location>
</feature>
<dbReference type="SUPFAM" id="SSF50249">
    <property type="entry name" value="Nucleic acid-binding proteins"/>
    <property type="match status" value="1"/>
</dbReference>
<feature type="region of interest" description="Domain III" evidence="6">
    <location>
        <begin position="145"/>
        <end position="197"/>
    </location>
</feature>
<evidence type="ECO:0000313" key="8">
    <source>
        <dbReference type="EMBL" id="WOS96381.1"/>
    </source>
</evidence>
<dbReference type="CDD" id="cd14332">
    <property type="entry name" value="UBA_RuvA_C"/>
    <property type="match status" value="1"/>
</dbReference>
<feature type="domain" description="Helix-hairpin-helix DNA-binding motif class 1" evidence="7">
    <location>
        <begin position="107"/>
        <end position="126"/>
    </location>
</feature>
<reference evidence="8 9" key="2">
    <citation type="submission" date="2023-10" db="EMBL/GenBank/DDBJ databases">
        <authorList>
            <person name="Choi B."/>
        </authorList>
    </citation>
    <scope>NUCLEOTIDE SEQUENCE [LARGE SCALE GENOMIC DNA]</scope>
    <source>
        <strain evidence="8 9">UMB0959</strain>
    </source>
</reference>
<comment type="subunit">
    <text evidence="6">Homotetramer. Forms an RuvA(8)-RuvB(12)-Holliday junction (HJ) complex. HJ DNA is sandwiched between 2 RuvA tetramers; dsDNA enters through RuvA and exits via RuvB. An RuvB hexamer assembles on each DNA strand where it exits the tetramer. Each RuvB hexamer is contacted by two RuvA subunits (via domain III) on 2 adjacent RuvB subunits; this complex drives branch migration. In the full resolvosome a probable DNA-RuvA(4)-RuvB(12)-RuvC(2) complex forms which resolves the HJ.</text>
</comment>
<keyword evidence="2 6" id="KW-0227">DNA damage</keyword>
<dbReference type="GO" id="GO:0005737">
    <property type="term" value="C:cytoplasm"/>
    <property type="evidence" value="ECO:0007669"/>
    <property type="project" value="UniProtKB-SubCell"/>
</dbReference>
<dbReference type="GO" id="GO:0048476">
    <property type="term" value="C:Holliday junction resolvase complex"/>
    <property type="evidence" value="ECO:0007669"/>
    <property type="project" value="UniProtKB-UniRule"/>
</dbReference>
<keyword evidence="1 6" id="KW-0963">Cytoplasm</keyword>
<evidence type="ECO:0000259" key="7">
    <source>
        <dbReference type="SMART" id="SM00278"/>
    </source>
</evidence>
<sequence length="197" mass="22241">MYQYIKGTLTEIHANYVTLETAGIGYLIVAANPYHFEKYLNQETRIYVEQIVREDSLTLYGFSSISEKEMFQSLLKVTGIGPKSALAILATSTPSEVVNAIENEDQKYLQKFPGIGKKTSQQIILDLKGKLKADFKAEVKLQQSTRSNDVIVEEALETLKALGYSKRELKSLEKYLSKQELTTVEDAVKLSLRHIVE</sequence>
<comment type="domain">
    <text evidence="6">Has three domains with a flexible linker between the domains II and III and assumes an 'L' shape. Domain III is highly mobile and contacts RuvB.</text>
</comment>
<dbReference type="KEGG" id="nmy:CJ229_001150"/>
<dbReference type="GO" id="GO:0006281">
    <property type="term" value="P:DNA repair"/>
    <property type="evidence" value="ECO:0007669"/>
    <property type="project" value="UniProtKB-UniRule"/>
</dbReference>
<dbReference type="AlphaFoldDB" id="A0AAF1BVJ5"/>
<dbReference type="GO" id="GO:0016787">
    <property type="term" value="F:hydrolase activity"/>
    <property type="evidence" value="ECO:0007669"/>
    <property type="project" value="UniProtKB-KW"/>
</dbReference>